<dbReference type="NCBIfam" id="NF047379">
    <property type="entry name" value="photo_II_Psb32"/>
    <property type="match status" value="1"/>
</dbReference>
<evidence type="ECO:0000313" key="4">
    <source>
        <dbReference type="Proteomes" id="UP000248857"/>
    </source>
</evidence>
<organism evidence="3 4">
    <name type="scientific">Acaryochloris thomasi RCC1774</name>
    <dbReference type="NCBI Taxonomy" id="1764569"/>
    <lineage>
        <taxon>Bacteria</taxon>
        <taxon>Bacillati</taxon>
        <taxon>Cyanobacteriota</taxon>
        <taxon>Cyanophyceae</taxon>
        <taxon>Acaryochloridales</taxon>
        <taxon>Acaryochloridaceae</taxon>
        <taxon>Acaryochloris</taxon>
        <taxon>Acaryochloris thomasi</taxon>
    </lineage>
</organism>
<evidence type="ECO:0000256" key="1">
    <source>
        <dbReference type="SAM" id="Phobius"/>
    </source>
</evidence>
<dbReference type="RefSeq" id="WP_110986533.1">
    <property type="nucleotide sequence ID" value="NZ_CAWNWM010000007.1"/>
</dbReference>
<keyword evidence="1" id="KW-1133">Transmembrane helix</keyword>
<dbReference type="AlphaFoldDB" id="A0A2W1JT37"/>
<protein>
    <recommendedName>
        <fullName evidence="2">TPM domain-containing protein</fullName>
    </recommendedName>
</protein>
<sequence>MKHIWNACQGYSLRRGMVAITALLMGLQLLITAPVLAATTVLDVPNITADPNNWVADEANLLSPIATRTVNKTLSQVAKQTGNEVRMVTVRGLNYGVTPQAFADELFEEWFPAEFQGNQALLLLDVKTKDAAIRVGEQAKDAIPDDLAQSLALESLLIPVRQGNYNQAFQDTAARIEAVLAGNADPGPPVVEIAQLPERNYKTSEETNDFNATIIVVVLLALATIVPMVTYFMYQRP</sequence>
<dbReference type="OrthoDB" id="458740at2"/>
<accession>A0A2W1JT37</accession>
<comment type="caution">
    <text evidence="3">The sequence shown here is derived from an EMBL/GenBank/DDBJ whole genome shotgun (WGS) entry which is preliminary data.</text>
</comment>
<feature type="domain" description="TPM" evidence="2">
    <location>
        <begin position="55"/>
        <end position="178"/>
    </location>
</feature>
<evidence type="ECO:0000313" key="3">
    <source>
        <dbReference type="EMBL" id="PZD73044.1"/>
    </source>
</evidence>
<dbReference type="InterPro" id="IPR007621">
    <property type="entry name" value="TPM_dom"/>
</dbReference>
<dbReference type="Pfam" id="PF04536">
    <property type="entry name" value="TPM_phosphatase"/>
    <property type="match status" value="1"/>
</dbReference>
<dbReference type="EMBL" id="PQWO01000007">
    <property type="protein sequence ID" value="PZD73044.1"/>
    <property type="molecule type" value="Genomic_DNA"/>
</dbReference>
<feature type="transmembrane region" description="Helical" evidence="1">
    <location>
        <begin position="210"/>
        <end position="234"/>
    </location>
</feature>
<gene>
    <name evidence="3" type="ORF">C1752_02835</name>
</gene>
<reference evidence="3 4" key="1">
    <citation type="journal article" date="2018" name="Sci. Rep.">
        <title>A novel species of the marine cyanobacterium Acaryochloris with a unique pigment content and lifestyle.</title>
        <authorList>
            <person name="Partensky F."/>
            <person name="Six C."/>
            <person name="Ratin M."/>
            <person name="Garczarek L."/>
            <person name="Vaulot D."/>
            <person name="Probert I."/>
            <person name="Calteau A."/>
            <person name="Gourvil P."/>
            <person name="Marie D."/>
            <person name="Grebert T."/>
            <person name="Bouchier C."/>
            <person name="Le Panse S."/>
            <person name="Gachenot M."/>
            <person name="Rodriguez F."/>
            <person name="Garrido J.L."/>
        </authorList>
    </citation>
    <scope>NUCLEOTIDE SEQUENCE [LARGE SCALE GENOMIC DNA]</scope>
    <source>
        <strain evidence="3 4">RCC1774</strain>
    </source>
</reference>
<name>A0A2W1JT37_9CYAN</name>
<keyword evidence="1" id="KW-0472">Membrane</keyword>
<dbReference type="Proteomes" id="UP000248857">
    <property type="component" value="Unassembled WGS sequence"/>
</dbReference>
<dbReference type="PANTHER" id="PTHR30373">
    <property type="entry name" value="UPF0603 PROTEIN YGCG"/>
    <property type="match status" value="1"/>
</dbReference>
<proteinExistence type="predicted"/>
<keyword evidence="1" id="KW-0812">Transmembrane</keyword>
<dbReference type="Gene3D" id="3.10.310.50">
    <property type="match status" value="1"/>
</dbReference>
<keyword evidence="4" id="KW-1185">Reference proteome</keyword>
<evidence type="ECO:0000259" key="2">
    <source>
        <dbReference type="Pfam" id="PF04536"/>
    </source>
</evidence>
<dbReference type="PANTHER" id="PTHR30373:SF2">
    <property type="entry name" value="UPF0603 PROTEIN YGCG"/>
    <property type="match status" value="1"/>
</dbReference>